<evidence type="ECO:0000313" key="6">
    <source>
        <dbReference type="EMBL" id="SKB89431.1"/>
    </source>
</evidence>
<evidence type="ECO:0000256" key="1">
    <source>
        <dbReference type="ARBA" id="ARBA00010759"/>
    </source>
</evidence>
<keyword evidence="5" id="KW-0732">Signal</keyword>
<dbReference type="GO" id="GO:0046872">
    <property type="term" value="F:metal ion binding"/>
    <property type="evidence" value="ECO:0007669"/>
    <property type="project" value="UniProtKB-KW"/>
</dbReference>
<evidence type="ECO:0000313" key="7">
    <source>
        <dbReference type="Proteomes" id="UP000190150"/>
    </source>
</evidence>
<feature type="chain" id="PRO_5013205175" description="Peptide deformylase" evidence="5">
    <location>
        <begin position="24"/>
        <end position="240"/>
    </location>
</feature>
<evidence type="ECO:0000256" key="3">
    <source>
        <dbReference type="ARBA" id="ARBA00022801"/>
    </source>
</evidence>
<dbReference type="EC" id="3.5.1.88" evidence="4"/>
<dbReference type="STRING" id="1513896.SAMN05660841_02934"/>
<dbReference type="RefSeq" id="WP_217699661.1">
    <property type="nucleotide sequence ID" value="NZ_FUZF01000013.1"/>
</dbReference>
<dbReference type="Gene3D" id="3.90.45.10">
    <property type="entry name" value="Peptide deformylase"/>
    <property type="match status" value="1"/>
</dbReference>
<dbReference type="HAMAP" id="MF_00163">
    <property type="entry name" value="Pep_deformylase"/>
    <property type="match status" value="1"/>
</dbReference>
<accession>A0A1T5EZX3</accession>
<feature type="active site" evidence="4">
    <location>
        <position position="199"/>
    </location>
</feature>
<comment type="catalytic activity">
    <reaction evidence="4">
        <text>N-terminal N-formyl-L-methionyl-[peptide] + H2O = N-terminal L-methionyl-[peptide] + formate</text>
        <dbReference type="Rhea" id="RHEA:24420"/>
        <dbReference type="Rhea" id="RHEA-COMP:10639"/>
        <dbReference type="Rhea" id="RHEA-COMP:10640"/>
        <dbReference type="ChEBI" id="CHEBI:15377"/>
        <dbReference type="ChEBI" id="CHEBI:15740"/>
        <dbReference type="ChEBI" id="CHEBI:49298"/>
        <dbReference type="ChEBI" id="CHEBI:64731"/>
        <dbReference type="EC" id="3.5.1.88"/>
    </reaction>
</comment>
<evidence type="ECO:0000256" key="2">
    <source>
        <dbReference type="ARBA" id="ARBA00022723"/>
    </source>
</evidence>
<dbReference type="AlphaFoldDB" id="A0A1T5EZX3"/>
<dbReference type="Pfam" id="PF01327">
    <property type="entry name" value="Pep_deformylase"/>
    <property type="match status" value="1"/>
</dbReference>
<dbReference type="PANTHER" id="PTHR10458:SF22">
    <property type="entry name" value="PEPTIDE DEFORMYLASE"/>
    <property type="match status" value="1"/>
</dbReference>
<feature type="signal peptide" evidence="5">
    <location>
        <begin position="1"/>
        <end position="23"/>
    </location>
</feature>
<keyword evidence="2 4" id="KW-0479">Metal-binding</keyword>
<feature type="binding site" evidence="4">
    <location>
        <position position="156"/>
    </location>
    <ligand>
        <name>Fe cation</name>
        <dbReference type="ChEBI" id="CHEBI:24875"/>
    </ligand>
</feature>
<name>A0A1T5EZX3_9SPHI</name>
<feature type="binding site" evidence="4">
    <location>
        <position position="202"/>
    </location>
    <ligand>
        <name>Fe cation</name>
        <dbReference type="ChEBI" id="CHEBI:24875"/>
    </ligand>
</feature>
<dbReference type="EMBL" id="FUZF01000013">
    <property type="protein sequence ID" value="SKB89431.1"/>
    <property type="molecule type" value="Genomic_DNA"/>
</dbReference>
<dbReference type="InterPro" id="IPR036821">
    <property type="entry name" value="Peptide_deformylase_sf"/>
</dbReference>
<keyword evidence="4" id="KW-0648">Protein biosynthesis</keyword>
<keyword evidence="7" id="KW-1185">Reference proteome</keyword>
<dbReference type="NCBIfam" id="TIGR00079">
    <property type="entry name" value="pept_deformyl"/>
    <property type="match status" value="1"/>
</dbReference>
<dbReference type="CDD" id="cd00487">
    <property type="entry name" value="Pep_deformylase"/>
    <property type="match status" value="1"/>
</dbReference>
<dbReference type="SUPFAM" id="SSF56420">
    <property type="entry name" value="Peptide deformylase"/>
    <property type="match status" value="1"/>
</dbReference>
<reference evidence="7" key="1">
    <citation type="submission" date="2017-02" db="EMBL/GenBank/DDBJ databases">
        <authorList>
            <person name="Varghese N."/>
            <person name="Submissions S."/>
        </authorList>
    </citation>
    <scope>NUCLEOTIDE SEQUENCE [LARGE SCALE GENOMIC DNA]</scope>
    <source>
        <strain evidence="7">DSM 24091</strain>
    </source>
</reference>
<organism evidence="6 7">
    <name type="scientific">Sphingobacterium nematocida</name>
    <dbReference type="NCBI Taxonomy" id="1513896"/>
    <lineage>
        <taxon>Bacteria</taxon>
        <taxon>Pseudomonadati</taxon>
        <taxon>Bacteroidota</taxon>
        <taxon>Sphingobacteriia</taxon>
        <taxon>Sphingobacteriales</taxon>
        <taxon>Sphingobacteriaceae</taxon>
        <taxon>Sphingobacterium</taxon>
    </lineage>
</organism>
<feature type="binding site" evidence="4">
    <location>
        <position position="198"/>
    </location>
    <ligand>
        <name>Fe cation</name>
        <dbReference type="ChEBI" id="CHEBI:24875"/>
    </ligand>
</feature>
<comment type="similarity">
    <text evidence="1 4">Belongs to the polypeptide deformylase family.</text>
</comment>
<dbReference type="GO" id="GO:0006412">
    <property type="term" value="P:translation"/>
    <property type="evidence" value="ECO:0007669"/>
    <property type="project" value="UniProtKB-UniRule"/>
</dbReference>
<comment type="function">
    <text evidence="4">Removes the formyl group from the N-terminal Met of newly synthesized proteins. Requires at least a dipeptide for an efficient rate of reaction. N-terminal L-methionine is a prerequisite for activity but the enzyme has broad specificity at other positions.</text>
</comment>
<evidence type="ECO:0000256" key="4">
    <source>
        <dbReference type="HAMAP-Rule" id="MF_00163"/>
    </source>
</evidence>
<keyword evidence="3 4" id="KW-0378">Hydrolase</keyword>
<proteinExistence type="inferred from homology"/>
<dbReference type="PRINTS" id="PR01576">
    <property type="entry name" value="PDEFORMYLASE"/>
</dbReference>
<dbReference type="PANTHER" id="PTHR10458">
    <property type="entry name" value="PEPTIDE DEFORMYLASE"/>
    <property type="match status" value="1"/>
</dbReference>
<comment type="cofactor">
    <cofactor evidence="4">
        <name>Fe(2+)</name>
        <dbReference type="ChEBI" id="CHEBI:29033"/>
    </cofactor>
    <text evidence="4">Binds 1 Fe(2+) ion.</text>
</comment>
<dbReference type="GO" id="GO:0042586">
    <property type="term" value="F:peptide deformylase activity"/>
    <property type="evidence" value="ECO:0007669"/>
    <property type="project" value="UniProtKB-UniRule"/>
</dbReference>
<dbReference type="Proteomes" id="UP000190150">
    <property type="component" value="Unassembled WGS sequence"/>
</dbReference>
<dbReference type="InterPro" id="IPR023635">
    <property type="entry name" value="Peptide_deformylase"/>
</dbReference>
<protein>
    <recommendedName>
        <fullName evidence="4">Peptide deformylase</fullName>
        <shortName evidence="4">PDF</shortName>
        <ecNumber evidence="4">3.5.1.88</ecNumber>
    </recommendedName>
    <alternativeName>
        <fullName evidence="4">Polypeptide deformylase</fullName>
    </alternativeName>
</protein>
<keyword evidence="4" id="KW-0408">Iron</keyword>
<evidence type="ECO:0000256" key="5">
    <source>
        <dbReference type="SAM" id="SignalP"/>
    </source>
</evidence>
<sequence length="240" mass="27404">MKLKNSYTVISYFLLMATTPALAQVKAVSTTEKSKMEHTKAEGFNKHEKEIILFGDKHSKLHVYQTTDKSELKVLKNVSLDIHHADPLLPILKARMLLTVQDPAHSGVGIAAPQIGINRNIIWVQRFDKNDDPFECYINPKITWKSQLIRLGTEGCLSIPDRKESIHRSYAIRIQYQDKEGQVIEENIEGFTAVIFQHEIDHLNGILYPDRLDEEASAGYIELNEKIPFSLQIQKKTILP</sequence>
<gene>
    <name evidence="4" type="primary">def</name>
    <name evidence="6" type="ORF">SAMN05660841_02934</name>
</gene>